<dbReference type="SUPFAM" id="SSF81324">
    <property type="entry name" value="Voltage-gated potassium channels"/>
    <property type="match status" value="1"/>
</dbReference>
<feature type="transmembrane region" description="Helical" evidence="2">
    <location>
        <begin position="158"/>
        <end position="179"/>
    </location>
</feature>
<proteinExistence type="predicted"/>
<dbReference type="InterPro" id="IPR018490">
    <property type="entry name" value="cNMP-bd_dom_sf"/>
</dbReference>
<keyword evidence="2" id="KW-0812">Transmembrane</keyword>
<keyword evidence="2" id="KW-0472">Membrane</keyword>
<sequence length="533" mass="61633">MFIAYPKFESIYAMVRPDTIHPYFAFYSTLVSDLWFTFEMMCNFRTGYEEADVAVLNTKLIRKRYMRGWFWLDLLATLPLDQIVAVFFNDTDIYAAETDIAGTQKVAASDIIRYLKFIRLTKITGVLRLMRLTRLFRNLTIYMEKVFNADVAKGLLKIFLFVFVLLTWIHISACFQFAVTTFHPAFPHKSSWTTIQQLHLDGTSFSFQYINSVFRSLSHMFIGYGSIVPQNYHDLWAAFSSAFIGNLLKAAFIGIASSMMHMMAASKRLYNEKIASVMGYLETKRVPKELSQRVLDYYEKRYAGKMFDETKVLKILNPKLRMEIIRHNCAPLINGVPFLKDAPKNFVDEVLPFMKLEMYMKDDAIVKIGQVGRSMYFITQGSVLVEMPDTEDFKPFIDPDHKQIAESYPREQARLLEVAKQRLGDKYEELAKDLPKPEEAPTLTMTTSEMDFAPVHPVDPYANAGQLHKVERRSYSAGIMNATEHQRRKQSIMKKMPSNMSLFSVRAQQAPIMPIVRESDDDSEESEEEPFGW</sequence>
<protein>
    <submittedName>
        <fullName evidence="3">Oidioi.mRNA.OKI2018_I69.chr2.g4085.t1.cds</fullName>
    </submittedName>
</protein>
<accession>A0ABN7SW78</accession>
<reference evidence="3 4" key="1">
    <citation type="submission" date="2021-04" db="EMBL/GenBank/DDBJ databases">
        <authorList>
            <person name="Bliznina A."/>
        </authorList>
    </citation>
    <scope>NUCLEOTIDE SEQUENCE [LARGE SCALE GENOMIC DNA]</scope>
</reference>
<keyword evidence="2" id="KW-1133">Transmembrane helix</keyword>
<evidence type="ECO:0000313" key="4">
    <source>
        <dbReference type="Proteomes" id="UP001158576"/>
    </source>
</evidence>
<dbReference type="Gene3D" id="2.60.120.10">
    <property type="entry name" value="Jelly Rolls"/>
    <property type="match status" value="1"/>
</dbReference>
<evidence type="ECO:0000256" key="2">
    <source>
        <dbReference type="SAM" id="Phobius"/>
    </source>
</evidence>
<gene>
    <name evidence="3" type="ORF">OKIOD_LOCUS12850</name>
</gene>
<organism evidence="3 4">
    <name type="scientific">Oikopleura dioica</name>
    <name type="common">Tunicate</name>
    <dbReference type="NCBI Taxonomy" id="34765"/>
    <lineage>
        <taxon>Eukaryota</taxon>
        <taxon>Metazoa</taxon>
        <taxon>Chordata</taxon>
        <taxon>Tunicata</taxon>
        <taxon>Appendicularia</taxon>
        <taxon>Copelata</taxon>
        <taxon>Oikopleuridae</taxon>
        <taxon>Oikopleura</taxon>
    </lineage>
</organism>
<dbReference type="InterPro" id="IPR051413">
    <property type="entry name" value="K/Na_HCN_channel"/>
</dbReference>
<dbReference type="Proteomes" id="UP001158576">
    <property type="component" value="Chromosome 2"/>
</dbReference>
<dbReference type="SUPFAM" id="SSF51206">
    <property type="entry name" value="cAMP-binding domain-like"/>
    <property type="match status" value="1"/>
</dbReference>
<feature type="compositionally biased region" description="Acidic residues" evidence="1">
    <location>
        <begin position="519"/>
        <end position="533"/>
    </location>
</feature>
<name>A0ABN7SW78_OIKDI</name>
<feature type="transmembrane region" description="Helical" evidence="2">
    <location>
        <begin position="20"/>
        <end position="38"/>
    </location>
</feature>
<feature type="region of interest" description="Disordered" evidence="1">
    <location>
        <begin position="514"/>
        <end position="533"/>
    </location>
</feature>
<dbReference type="PANTHER" id="PTHR45689">
    <property type="entry name" value="I[[H]] CHANNEL, ISOFORM E"/>
    <property type="match status" value="1"/>
</dbReference>
<dbReference type="Gene3D" id="1.10.287.70">
    <property type="match status" value="1"/>
</dbReference>
<dbReference type="InterPro" id="IPR018488">
    <property type="entry name" value="cNMP-bd_CS"/>
</dbReference>
<keyword evidence="4" id="KW-1185">Reference proteome</keyword>
<dbReference type="EMBL" id="OU015567">
    <property type="protein sequence ID" value="CAG5109565.1"/>
    <property type="molecule type" value="Genomic_DNA"/>
</dbReference>
<evidence type="ECO:0000313" key="3">
    <source>
        <dbReference type="EMBL" id="CAG5109565.1"/>
    </source>
</evidence>
<feature type="transmembrane region" description="Helical" evidence="2">
    <location>
        <begin position="235"/>
        <end position="259"/>
    </location>
</feature>
<dbReference type="InterPro" id="IPR014710">
    <property type="entry name" value="RmlC-like_jellyroll"/>
</dbReference>
<dbReference type="Gene3D" id="1.10.287.630">
    <property type="entry name" value="Helix hairpin bin"/>
    <property type="match status" value="1"/>
</dbReference>
<dbReference type="PROSITE" id="PS00888">
    <property type="entry name" value="CNMP_BINDING_1"/>
    <property type="match status" value="1"/>
</dbReference>
<dbReference type="PANTHER" id="PTHR45689:SF5">
    <property type="entry name" value="I[[H]] CHANNEL, ISOFORM E"/>
    <property type="match status" value="1"/>
</dbReference>
<evidence type="ECO:0000256" key="1">
    <source>
        <dbReference type="SAM" id="MobiDB-lite"/>
    </source>
</evidence>